<proteinExistence type="predicted"/>
<dbReference type="InterPro" id="IPR050789">
    <property type="entry name" value="Diverse_Enzym_Activities"/>
</dbReference>
<name>A0AAW8R0Y7_9ALTE</name>
<evidence type="ECO:0000313" key="2">
    <source>
        <dbReference type="EMBL" id="MDT0582956.1"/>
    </source>
</evidence>
<dbReference type="GO" id="GO:0016787">
    <property type="term" value="F:hydrolase activity"/>
    <property type="evidence" value="ECO:0007669"/>
    <property type="project" value="UniProtKB-KW"/>
</dbReference>
<dbReference type="PANTHER" id="PTHR43283:SF7">
    <property type="entry name" value="BETA-LACTAMASE-RELATED DOMAIN-CONTAINING PROTEIN"/>
    <property type="match status" value="1"/>
</dbReference>
<protein>
    <submittedName>
        <fullName evidence="2">Serine hydrolase</fullName>
    </submittedName>
</protein>
<evidence type="ECO:0000313" key="3">
    <source>
        <dbReference type="Proteomes" id="UP001249020"/>
    </source>
</evidence>
<dbReference type="Gene3D" id="3.40.710.10">
    <property type="entry name" value="DD-peptidase/beta-lactamase superfamily"/>
    <property type="match status" value="1"/>
</dbReference>
<dbReference type="EMBL" id="JAVRIE010000003">
    <property type="protein sequence ID" value="MDT0582956.1"/>
    <property type="molecule type" value="Genomic_DNA"/>
</dbReference>
<accession>A0AAW8R0Y7</accession>
<sequence length="440" mass="48313">MNNEKTNNKKTNSKQQSKKKASSSAVIVVFITLIIAIASGNSEAAIAGDELENGISENLSPPMAAENEANLRHWNIPETKQEFWDLAELKNAYVNAAPAFLDDGISVGKLDDEGRNKTVILDLAREIANNEHAEVDSLLIAHNGKMVFESYYARGRINLSHPQSSATKAYTALLVGRAIKLGYLSLEDLDKPVVSLLKGVDRSKLAKGAETITLHDALTMSSGLEISKENVAEYRGNLDKYYGIAQVQAYFADTAPIVESAKTFSYQSFNPIIVMNVLSTVVPGSVESFAKNELFHKMNITNYDWRTREVGMLTAESGSSITSRNMLKIGTLIMNKGRWGNEQLIPKSYIKRMVGKHTASLTEEQVFSSGNKILKTAYGYFWWQTDIKVGEKVYSSNSAQGAGGNTILVIEELGVVVVVTGHATQSYLQIITEKVLPTFI</sequence>
<dbReference type="AlphaFoldDB" id="A0AAW8R0Y7"/>
<evidence type="ECO:0000259" key="1">
    <source>
        <dbReference type="Pfam" id="PF00144"/>
    </source>
</evidence>
<feature type="domain" description="Beta-lactamase-related" evidence="1">
    <location>
        <begin position="133"/>
        <end position="420"/>
    </location>
</feature>
<dbReference type="RefSeq" id="WP_311361725.1">
    <property type="nucleotide sequence ID" value="NZ_JAVRIE010000003.1"/>
</dbReference>
<keyword evidence="3" id="KW-1185">Reference proteome</keyword>
<dbReference type="Proteomes" id="UP001249020">
    <property type="component" value="Unassembled WGS sequence"/>
</dbReference>
<keyword evidence="2" id="KW-0378">Hydrolase</keyword>
<dbReference type="SUPFAM" id="SSF56601">
    <property type="entry name" value="beta-lactamase/transpeptidase-like"/>
    <property type="match status" value="1"/>
</dbReference>
<reference evidence="2 3" key="1">
    <citation type="submission" date="2023-09" db="EMBL/GenBank/DDBJ databases">
        <authorList>
            <person name="Rey-Velasco X."/>
        </authorList>
    </citation>
    <scope>NUCLEOTIDE SEQUENCE [LARGE SCALE GENOMIC DNA]</scope>
    <source>
        <strain evidence="2 3">W409</strain>
    </source>
</reference>
<comment type="caution">
    <text evidence="2">The sequence shown here is derived from an EMBL/GenBank/DDBJ whole genome shotgun (WGS) entry which is preliminary data.</text>
</comment>
<dbReference type="Pfam" id="PF00144">
    <property type="entry name" value="Beta-lactamase"/>
    <property type="match status" value="1"/>
</dbReference>
<gene>
    <name evidence="2" type="ORF">RM544_10425</name>
</gene>
<dbReference type="InterPro" id="IPR001466">
    <property type="entry name" value="Beta-lactam-related"/>
</dbReference>
<dbReference type="PANTHER" id="PTHR43283">
    <property type="entry name" value="BETA-LACTAMASE-RELATED"/>
    <property type="match status" value="1"/>
</dbReference>
<organism evidence="2 3">
    <name type="scientific">Brumicola blandensis</name>
    <dbReference type="NCBI Taxonomy" id="3075611"/>
    <lineage>
        <taxon>Bacteria</taxon>
        <taxon>Pseudomonadati</taxon>
        <taxon>Pseudomonadota</taxon>
        <taxon>Gammaproteobacteria</taxon>
        <taxon>Alteromonadales</taxon>
        <taxon>Alteromonadaceae</taxon>
        <taxon>Brumicola</taxon>
    </lineage>
</organism>
<dbReference type="InterPro" id="IPR012338">
    <property type="entry name" value="Beta-lactam/transpept-like"/>
</dbReference>